<reference evidence="2 3" key="1">
    <citation type="submission" date="2016-10" db="EMBL/GenBank/DDBJ databases">
        <authorList>
            <person name="de Groot N.N."/>
        </authorList>
    </citation>
    <scope>NUCLEOTIDE SEQUENCE [LARGE SCALE GENOMIC DNA]</scope>
    <source>
        <strain evidence="2 3">DSM 16981</strain>
    </source>
</reference>
<gene>
    <name evidence="2" type="ORF">SAMN05660299_01186</name>
</gene>
<dbReference type="RefSeq" id="WP_091649267.1">
    <property type="nucleotide sequence ID" value="NZ_FNHQ01000009.1"/>
</dbReference>
<dbReference type="Proteomes" id="UP000199309">
    <property type="component" value="Unassembled WGS sequence"/>
</dbReference>
<accession>A0A1G9UHA9</accession>
<name>A0A1G9UHA9_9FIRM</name>
<dbReference type="InterPro" id="IPR045584">
    <property type="entry name" value="Pilin-like"/>
</dbReference>
<dbReference type="SUPFAM" id="SSF54523">
    <property type="entry name" value="Pili subunits"/>
    <property type="match status" value="1"/>
</dbReference>
<keyword evidence="1" id="KW-0472">Membrane</keyword>
<sequence length="151" mass="17570">MASFHIKNNGYLLLELLIAISILMTLLFMGTPGLSWHRQYYAVDAMTREIIMDLHQLRQQAVGNGLGGMDDWCLSVRNQEYRIVQNGYIVYKKRSFSNIVDIPIEESRKDFRFDEQGKPKGKNMRLTVRSTDGRYERRIIIAAQTGRIRVE</sequence>
<evidence type="ECO:0000256" key="1">
    <source>
        <dbReference type="SAM" id="Phobius"/>
    </source>
</evidence>
<proteinExistence type="predicted"/>
<keyword evidence="3" id="KW-1185">Reference proteome</keyword>
<protein>
    <submittedName>
        <fullName evidence="2">Tfp pilus assembly protein FimT</fullName>
    </submittedName>
</protein>
<dbReference type="STRING" id="349095.SAMN05660299_01186"/>
<evidence type="ECO:0000313" key="2">
    <source>
        <dbReference type="EMBL" id="SDM59311.1"/>
    </source>
</evidence>
<evidence type="ECO:0000313" key="3">
    <source>
        <dbReference type="Proteomes" id="UP000199309"/>
    </source>
</evidence>
<dbReference type="OrthoDB" id="1625294at2"/>
<feature type="transmembrane region" description="Helical" evidence="1">
    <location>
        <begin position="12"/>
        <end position="30"/>
    </location>
</feature>
<keyword evidence="1" id="KW-1133">Transmembrane helix</keyword>
<keyword evidence="1" id="KW-0812">Transmembrane</keyword>
<dbReference type="AlphaFoldDB" id="A0A1G9UHA9"/>
<organism evidence="2 3">
    <name type="scientific">Megasphaera paucivorans</name>
    <dbReference type="NCBI Taxonomy" id="349095"/>
    <lineage>
        <taxon>Bacteria</taxon>
        <taxon>Bacillati</taxon>
        <taxon>Bacillota</taxon>
        <taxon>Negativicutes</taxon>
        <taxon>Veillonellales</taxon>
        <taxon>Veillonellaceae</taxon>
        <taxon>Megasphaera</taxon>
    </lineage>
</organism>
<dbReference type="EMBL" id="FNHQ01000009">
    <property type="protein sequence ID" value="SDM59311.1"/>
    <property type="molecule type" value="Genomic_DNA"/>
</dbReference>